<evidence type="ECO:0000313" key="12">
    <source>
        <dbReference type="Proteomes" id="UP000034112"/>
    </source>
</evidence>
<dbReference type="InterPro" id="IPR036291">
    <property type="entry name" value="NAD(P)-bd_dom_sf"/>
</dbReference>
<comment type="caution">
    <text evidence="11">The sequence shown here is derived from an EMBL/GenBank/DDBJ whole genome shotgun (WGS) entry which is preliminary data.</text>
</comment>
<sequence>MAPRIVLIGAGSAMFGLGAVGDVLKSKPLEGSTIVLNDINAESLEFVTGIANEYIQQQKLNYSVEAYANLEDALKGCDFCVISIEVGDRHALWEQDWKIPMQYGFKQVYGENGGPGGLFHALRIIPPILEICDKINRICPDAHIINLSNPMVRIMHAINAKYPSLKCTGICHEVFSLIEHLPIMLNTSAENLELKAGGFNHFSVLIEAKYKDSGKDAYPDIRAKAPEYFTKAPAVFGYIGERKLFKEILKRFDVLPITTDSHFGEYIPWAQSSVDHRGIMEFYNSYKSEMAANRDDAMGRVAAGTPVDESWRVVNIIEGIIADDGHYEMSVNIPNNGFIDCLPRDQCVEVPATVDKNGVHGVRLEPYPKAFGNLLKLQVAVNEMTTEAILTQSKNVALQALLVDPVVDNAQAAAEMLDTMISLQPKWLGYLQ</sequence>
<comment type="cofactor">
    <cofactor evidence="1">
        <name>NAD(+)</name>
        <dbReference type="ChEBI" id="CHEBI:57540"/>
    </cofactor>
</comment>
<accession>A0A0F9ZYA6</accession>
<evidence type="ECO:0000256" key="5">
    <source>
        <dbReference type="ARBA" id="ARBA00022801"/>
    </source>
</evidence>
<keyword evidence="6" id="KW-0520">NAD</keyword>
<dbReference type="EMBL" id="JOKZ01000459">
    <property type="protein sequence ID" value="KKO98108.1"/>
    <property type="molecule type" value="Genomic_DNA"/>
</dbReference>
<dbReference type="PANTHER" id="PTHR32092">
    <property type="entry name" value="6-PHOSPHO-BETA-GLUCOSIDASE-RELATED"/>
    <property type="match status" value="1"/>
</dbReference>
<evidence type="ECO:0000256" key="7">
    <source>
        <dbReference type="ARBA" id="ARBA00023211"/>
    </source>
</evidence>
<keyword evidence="4" id="KW-0479">Metal-binding</keyword>
<evidence type="ECO:0000256" key="8">
    <source>
        <dbReference type="ARBA" id="ARBA00023277"/>
    </source>
</evidence>
<comment type="cofactor">
    <cofactor evidence="2">
        <name>Mn(2+)</name>
        <dbReference type="ChEBI" id="CHEBI:29035"/>
    </cofactor>
</comment>
<reference evidence="12" key="1">
    <citation type="journal article" date="2015" name="Genome Announc.">
        <title>Draft whole-genome sequence of the biocontrol agent Trichoderma harzianum T6776.</title>
        <authorList>
            <person name="Baroncelli R."/>
            <person name="Piaggeschi G."/>
            <person name="Fiorini L."/>
            <person name="Bertolini E."/>
            <person name="Zapparata A."/>
            <person name="Pe M.E."/>
            <person name="Sarrocco S."/>
            <person name="Vannacci G."/>
        </authorList>
    </citation>
    <scope>NUCLEOTIDE SEQUENCE [LARGE SCALE GENOMIC DNA]</scope>
    <source>
        <strain evidence="12">T6776</strain>
    </source>
</reference>
<dbReference type="GO" id="GO:0016616">
    <property type="term" value="F:oxidoreductase activity, acting on the CH-OH group of donors, NAD or NADP as acceptor"/>
    <property type="evidence" value="ECO:0007669"/>
    <property type="project" value="InterPro"/>
</dbReference>
<evidence type="ECO:0000259" key="10">
    <source>
        <dbReference type="Pfam" id="PF11975"/>
    </source>
</evidence>
<evidence type="ECO:0000256" key="6">
    <source>
        <dbReference type="ARBA" id="ARBA00023027"/>
    </source>
</evidence>
<dbReference type="SUPFAM" id="SSF51735">
    <property type="entry name" value="NAD(P)-binding Rossmann-fold domains"/>
    <property type="match status" value="1"/>
</dbReference>
<dbReference type="AlphaFoldDB" id="A0A0F9ZYA6"/>
<dbReference type="OMA" id="EHNAEYH"/>
<keyword evidence="8" id="KW-0119">Carbohydrate metabolism</keyword>
<dbReference type="Proteomes" id="UP000034112">
    <property type="component" value="Unassembled WGS sequence"/>
</dbReference>
<dbReference type="SUPFAM" id="SSF56327">
    <property type="entry name" value="LDH C-terminal domain-like"/>
    <property type="match status" value="1"/>
</dbReference>
<evidence type="ECO:0000256" key="4">
    <source>
        <dbReference type="ARBA" id="ARBA00022723"/>
    </source>
</evidence>
<dbReference type="GO" id="GO:0005975">
    <property type="term" value="P:carbohydrate metabolic process"/>
    <property type="evidence" value="ECO:0007669"/>
    <property type="project" value="InterPro"/>
</dbReference>
<dbReference type="PANTHER" id="PTHR32092:SF6">
    <property type="entry name" value="ALPHA-GALACTOSIDASE"/>
    <property type="match status" value="1"/>
</dbReference>
<protein>
    <recommendedName>
        <fullName evidence="10">Glycosyl hydrolase family 4 C-terminal domain-containing protein</fullName>
    </recommendedName>
</protein>
<dbReference type="InterPro" id="IPR015955">
    <property type="entry name" value="Lactate_DH/Glyco_Ohase_4_C"/>
</dbReference>
<proteinExistence type="inferred from homology"/>
<dbReference type="OrthoDB" id="4523156at2759"/>
<gene>
    <name evidence="11" type="ORF">THAR02_09791</name>
</gene>
<keyword evidence="7" id="KW-0464">Manganese</keyword>
<dbReference type="Pfam" id="PF02056">
    <property type="entry name" value="Glyco_hydro_4"/>
    <property type="match status" value="1"/>
</dbReference>
<evidence type="ECO:0000256" key="2">
    <source>
        <dbReference type="ARBA" id="ARBA00001936"/>
    </source>
</evidence>
<dbReference type="GO" id="GO:0046872">
    <property type="term" value="F:metal ion binding"/>
    <property type="evidence" value="ECO:0007669"/>
    <property type="project" value="UniProtKB-KW"/>
</dbReference>
<organism evidence="11 12">
    <name type="scientific">Trichoderma harzianum</name>
    <name type="common">Hypocrea lixii</name>
    <dbReference type="NCBI Taxonomy" id="5544"/>
    <lineage>
        <taxon>Eukaryota</taxon>
        <taxon>Fungi</taxon>
        <taxon>Dikarya</taxon>
        <taxon>Ascomycota</taxon>
        <taxon>Pezizomycotina</taxon>
        <taxon>Sordariomycetes</taxon>
        <taxon>Hypocreomycetidae</taxon>
        <taxon>Hypocreales</taxon>
        <taxon>Hypocreaceae</taxon>
        <taxon>Trichoderma</taxon>
    </lineage>
</organism>
<dbReference type="GO" id="GO:0004553">
    <property type="term" value="F:hydrolase activity, hydrolyzing O-glycosyl compounds"/>
    <property type="evidence" value="ECO:0007669"/>
    <property type="project" value="InterPro"/>
</dbReference>
<dbReference type="Pfam" id="PF11975">
    <property type="entry name" value="Glyco_hydro_4C"/>
    <property type="match status" value="1"/>
</dbReference>
<evidence type="ECO:0000256" key="1">
    <source>
        <dbReference type="ARBA" id="ARBA00001911"/>
    </source>
</evidence>
<evidence type="ECO:0000313" key="11">
    <source>
        <dbReference type="EMBL" id="KKO98108.1"/>
    </source>
</evidence>
<feature type="domain" description="Glycosyl hydrolase family 4 C-terminal" evidence="10">
    <location>
        <begin position="198"/>
        <end position="407"/>
    </location>
</feature>
<keyword evidence="9" id="KW-0326">Glycosidase</keyword>
<keyword evidence="5" id="KW-0378">Hydrolase</keyword>
<dbReference type="Gene3D" id="3.90.1820.10">
    <property type="entry name" value="AglA-like glucosidase"/>
    <property type="match status" value="1"/>
</dbReference>
<dbReference type="InterPro" id="IPR053715">
    <property type="entry name" value="GH4_Enzyme_sf"/>
</dbReference>
<dbReference type="PRINTS" id="PR00732">
    <property type="entry name" value="GLHYDRLASE4"/>
</dbReference>
<evidence type="ECO:0000256" key="9">
    <source>
        <dbReference type="ARBA" id="ARBA00023295"/>
    </source>
</evidence>
<dbReference type="InterPro" id="IPR022616">
    <property type="entry name" value="Glyco_hydro_4_C"/>
</dbReference>
<comment type="similarity">
    <text evidence="3">Belongs to the glycosyl hydrolase 4 family.</text>
</comment>
<name>A0A0F9ZYA6_TRIHA</name>
<dbReference type="InterPro" id="IPR001088">
    <property type="entry name" value="Glyco_hydro_4"/>
</dbReference>
<evidence type="ECO:0000256" key="3">
    <source>
        <dbReference type="ARBA" id="ARBA00010141"/>
    </source>
</evidence>